<reference evidence="3" key="1">
    <citation type="submission" date="2016-10" db="EMBL/GenBank/DDBJ databases">
        <authorList>
            <person name="Varghese N."/>
            <person name="Submissions S."/>
        </authorList>
    </citation>
    <scope>NUCLEOTIDE SEQUENCE [LARGE SCALE GENOMIC DNA]</scope>
    <source>
        <strain evidence="3">MO64</strain>
    </source>
</reference>
<keyword evidence="3" id="KW-1185">Reference proteome</keyword>
<protein>
    <submittedName>
        <fullName evidence="2">Uncharacterized protein</fullName>
    </submittedName>
</protein>
<evidence type="ECO:0000256" key="1">
    <source>
        <dbReference type="SAM" id="SignalP"/>
    </source>
</evidence>
<feature type="chain" id="PRO_5011739251" evidence="1">
    <location>
        <begin position="22"/>
        <end position="208"/>
    </location>
</feature>
<gene>
    <name evidence="2" type="ORF">SAMN05192579_10382</name>
</gene>
<accession>A0A1I3ZT27</accession>
<name>A0A1I3ZT27_9GAMM</name>
<evidence type="ECO:0000313" key="3">
    <source>
        <dbReference type="Proteomes" id="UP000198725"/>
    </source>
</evidence>
<proteinExistence type="predicted"/>
<organism evidence="2 3">
    <name type="scientific">Rhodanobacter glycinis</name>
    <dbReference type="NCBI Taxonomy" id="582702"/>
    <lineage>
        <taxon>Bacteria</taxon>
        <taxon>Pseudomonadati</taxon>
        <taxon>Pseudomonadota</taxon>
        <taxon>Gammaproteobacteria</taxon>
        <taxon>Lysobacterales</taxon>
        <taxon>Rhodanobacteraceae</taxon>
        <taxon>Rhodanobacter</taxon>
    </lineage>
</organism>
<sequence length="208" mass="22228">MRGCRAWLLLALCAYGISAWAGGAAATTAGSGATPGNVLAHGARDGKVPAWAIAVDTPAGWTRDCCTYARAIGVDAVLYQGEWTGKPQRVMVLNVWPSKLPTLQAELDADRKHYLQRDPTAKTRSFPVPHAAMPCQATVYEGSDHVDDVVAFCDPGKASGVRLSWSMSFNDGGPQQRALLDDFMRVVVASHYRHYVAPPLAKPAAAAH</sequence>
<keyword evidence="1" id="KW-0732">Signal</keyword>
<dbReference type="Proteomes" id="UP000198725">
    <property type="component" value="Unassembled WGS sequence"/>
</dbReference>
<feature type="signal peptide" evidence="1">
    <location>
        <begin position="1"/>
        <end position="21"/>
    </location>
</feature>
<evidence type="ECO:0000313" key="2">
    <source>
        <dbReference type="EMBL" id="SFK46851.1"/>
    </source>
</evidence>
<dbReference type="EMBL" id="FOSR01000003">
    <property type="protein sequence ID" value="SFK46851.1"/>
    <property type="molecule type" value="Genomic_DNA"/>
</dbReference>
<dbReference type="RefSeq" id="WP_037098894.1">
    <property type="nucleotide sequence ID" value="NZ_FOSR01000003.1"/>
</dbReference>
<dbReference type="AlphaFoldDB" id="A0A1I3ZT27"/>